<feature type="chain" id="PRO_5025387159" evidence="5">
    <location>
        <begin position="17"/>
        <end position="358"/>
    </location>
</feature>
<comment type="similarity">
    <text evidence="2">Belongs to the MHC class I family.</text>
</comment>
<dbReference type="CDD" id="cd07698">
    <property type="entry name" value="IgC1_MHC_I_alpha3"/>
    <property type="match status" value="1"/>
</dbReference>
<keyword evidence="4" id="KW-0472">Membrane</keyword>
<dbReference type="EMBL" id="MK252749">
    <property type="protein sequence ID" value="QHB49918.1"/>
    <property type="molecule type" value="mRNA"/>
</dbReference>
<dbReference type="InterPro" id="IPR011161">
    <property type="entry name" value="MHC_I-like_Ag-recog"/>
</dbReference>
<dbReference type="FunFam" id="2.60.40.10:FF:002146">
    <property type="entry name" value="Major histocompatibility complex class I UKA"/>
    <property type="match status" value="1"/>
</dbReference>
<dbReference type="InterPro" id="IPR036179">
    <property type="entry name" value="Ig-like_dom_sf"/>
</dbReference>
<dbReference type="PANTHER" id="PTHR16675">
    <property type="entry name" value="MHC CLASS I-RELATED"/>
    <property type="match status" value="1"/>
</dbReference>
<evidence type="ECO:0000256" key="4">
    <source>
        <dbReference type="SAM" id="Phobius"/>
    </source>
</evidence>
<dbReference type="Gene3D" id="3.30.500.10">
    <property type="entry name" value="MHC class I-like antigen recognition-like"/>
    <property type="match status" value="1"/>
</dbReference>
<feature type="transmembrane region" description="Helical" evidence="4">
    <location>
        <begin position="298"/>
        <end position="323"/>
    </location>
</feature>
<evidence type="ECO:0000256" key="3">
    <source>
        <dbReference type="SAM" id="MobiDB-lite"/>
    </source>
</evidence>
<feature type="domain" description="Ig-like" evidence="6">
    <location>
        <begin position="199"/>
        <end position="291"/>
    </location>
</feature>
<feature type="compositionally biased region" description="Low complexity" evidence="3">
    <location>
        <begin position="349"/>
        <end position="358"/>
    </location>
</feature>
<dbReference type="SUPFAM" id="SSF48726">
    <property type="entry name" value="Immunoglobulin"/>
    <property type="match status" value="1"/>
</dbReference>
<reference evidence="7" key="1">
    <citation type="submission" date="2018-12" db="EMBL/GenBank/DDBJ databases">
        <authorList>
            <person name="Li Z."/>
            <person name="Xia C."/>
        </authorList>
    </citation>
    <scope>NUCLEOTIDE SEQUENCE</scope>
</reference>
<dbReference type="GO" id="GO:0009897">
    <property type="term" value="C:external side of plasma membrane"/>
    <property type="evidence" value="ECO:0007669"/>
    <property type="project" value="TreeGrafter"/>
</dbReference>
<dbReference type="Pfam" id="PF07654">
    <property type="entry name" value="C1-set"/>
    <property type="match status" value="1"/>
</dbReference>
<dbReference type="GO" id="GO:0005615">
    <property type="term" value="C:extracellular space"/>
    <property type="evidence" value="ECO:0007669"/>
    <property type="project" value="TreeGrafter"/>
</dbReference>
<evidence type="ECO:0000259" key="6">
    <source>
        <dbReference type="PROSITE" id="PS50835"/>
    </source>
</evidence>
<dbReference type="PRINTS" id="PR01638">
    <property type="entry name" value="MHCCLASSI"/>
</dbReference>
<dbReference type="SUPFAM" id="SSF54452">
    <property type="entry name" value="MHC antigen-recognition domain"/>
    <property type="match status" value="1"/>
</dbReference>
<feature type="signal peptide" evidence="5">
    <location>
        <begin position="1"/>
        <end position="16"/>
    </location>
</feature>
<dbReference type="InterPro" id="IPR037055">
    <property type="entry name" value="MHC_I-like_Ag-recog_sf"/>
</dbReference>
<feature type="region of interest" description="Disordered" evidence="3">
    <location>
        <begin position="331"/>
        <end position="358"/>
    </location>
</feature>
<name>A0A6B9LQX2_CTEID</name>
<dbReference type="InterPro" id="IPR003597">
    <property type="entry name" value="Ig_C1-set"/>
</dbReference>
<evidence type="ECO:0000256" key="2">
    <source>
        <dbReference type="RuleBase" id="RU004439"/>
    </source>
</evidence>
<evidence type="ECO:0000256" key="5">
    <source>
        <dbReference type="SAM" id="SignalP"/>
    </source>
</evidence>
<dbReference type="FunFam" id="3.30.500.10:FF:000001">
    <property type="entry name" value="H-2 class I histocompatibility antigen, alpha chain"/>
    <property type="match status" value="1"/>
</dbReference>
<sequence length="358" mass="40195">MRAVVLLLLGVNLVSASLHTVQYFYTATTGIENFPWFVDVGMLNGEQISMYDSTSKRKIPKQKWMEENLDQQYWDSSTEILRGAEQHFLHNIQVAMCRFNQSAGVHTFQRMYGCEWDDETGATKGFDEYGYDGEDFVSVDLKEGRLISIVPQGIITVVKWNKNKAFLELDKHYIKTVCIEWLKKYLEYGKSSLQKTVSPQVSLLQKNPSSPVTCHATGFYPRGIIISWMKNGQDHHEDVDLGDLLPNEDGTFQRTSTISVTPDEWKKNKFICVVEHQGKTISSILKEKKIRAKNETSVPIGIIGAVAAVILLVVIGVAGFMVYRKKKGFKPVEASDNSSNERITDTLISSGSGSSTSS</sequence>
<dbReference type="Pfam" id="PF00129">
    <property type="entry name" value="MHC_I"/>
    <property type="match status" value="1"/>
</dbReference>
<dbReference type="InterPro" id="IPR050208">
    <property type="entry name" value="MHC_class-I_related"/>
</dbReference>
<protein>
    <submittedName>
        <fullName evidence="7">MHC class I antigen</fullName>
    </submittedName>
</protein>
<dbReference type="InterPro" id="IPR013783">
    <property type="entry name" value="Ig-like_fold"/>
</dbReference>
<keyword evidence="1" id="KW-0325">Glycoprotein</keyword>
<dbReference type="InterPro" id="IPR011162">
    <property type="entry name" value="MHC_I/II-like_Ag-recog"/>
</dbReference>
<dbReference type="SMART" id="SM00407">
    <property type="entry name" value="IGc1"/>
    <property type="match status" value="1"/>
</dbReference>
<gene>
    <name evidence="7" type="primary">Ctid-UBA</name>
</gene>
<proteinExistence type="evidence at transcript level"/>
<dbReference type="InterPro" id="IPR007110">
    <property type="entry name" value="Ig-like_dom"/>
</dbReference>
<evidence type="ECO:0000313" key="7">
    <source>
        <dbReference type="EMBL" id="QHB49918.1"/>
    </source>
</evidence>
<accession>A0A6B9LQX2</accession>
<organism evidence="7">
    <name type="scientific">Ctenopharyngodon idella</name>
    <name type="common">Grass carp</name>
    <name type="synonym">Leuciscus idella</name>
    <dbReference type="NCBI Taxonomy" id="7959"/>
    <lineage>
        <taxon>Eukaryota</taxon>
        <taxon>Metazoa</taxon>
        <taxon>Chordata</taxon>
        <taxon>Craniata</taxon>
        <taxon>Vertebrata</taxon>
        <taxon>Euteleostomi</taxon>
        <taxon>Actinopterygii</taxon>
        <taxon>Neopterygii</taxon>
        <taxon>Teleostei</taxon>
        <taxon>Ostariophysi</taxon>
        <taxon>Cypriniformes</taxon>
        <taxon>Xenocyprididae</taxon>
        <taxon>Xenocypridinae</taxon>
        <taxon>Ctenopharyngodon</taxon>
    </lineage>
</organism>
<dbReference type="Gene3D" id="2.60.40.10">
    <property type="entry name" value="Immunoglobulins"/>
    <property type="match status" value="1"/>
</dbReference>
<dbReference type="PANTHER" id="PTHR16675:SF237">
    <property type="entry name" value="MHC CLASS I ANTIGEN TRANSCRIPT VARIANT 1-RELATED"/>
    <property type="match status" value="1"/>
</dbReference>
<evidence type="ECO:0000256" key="1">
    <source>
        <dbReference type="ARBA" id="ARBA00023180"/>
    </source>
</evidence>
<dbReference type="GO" id="GO:0006955">
    <property type="term" value="P:immune response"/>
    <property type="evidence" value="ECO:0007669"/>
    <property type="project" value="TreeGrafter"/>
</dbReference>
<keyword evidence="4" id="KW-0812">Transmembrane</keyword>
<keyword evidence="5" id="KW-0732">Signal</keyword>
<dbReference type="InterPro" id="IPR001039">
    <property type="entry name" value="MHC_I_a_a1/a2"/>
</dbReference>
<dbReference type="PROSITE" id="PS50835">
    <property type="entry name" value="IG_LIKE"/>
    <property type="match status" value="1"/>
</dbReference>
<keyword evidence="4" id="KW-1133">Transmembrane helix</keyword>
<dbReference type="AlphaFoldDB" id="A0A6B9LQX2"/>